<organism evidence="8 9">
    <name type="scientific">Euplotes crassus</name>
    <dbReference type="NCBI Taxonomy" id="5936"/>
    <lineage>
        <taxon>Eukaryota</taxon>
        <taxon>Sar</taxon>
        <taxon>Alveolata</taxon>
        <taxon>Ciliophora</taxon>
        <taxon>Intramacronucleata</taxon>
        <taxon>Spirotrichea</taxon>
        <taxon>Hypotrichia</taxon>
        <taxon>Euplotida</taxon>
        <taxon>Euplotidae</taxon>
        <taxon>Moneuplotes</taxon>
    </lineage>
</organism>
<evidence type="ECO:0000256" key="1">
    <source>
        <dbReference type="ARBA" id="ARBA00004604"/>
    </source>
</evidence>
<evidence type="ECO:0000256" key="2">
    <source>
        <dbReference type="ARBA" id="ARBA00007077"/>
    </source>
</evidence>
<dbReference type="PROSITE" id="PS50102">
    <property type="entry name" value="RRM"/>
    <property type="match status" value="2"/>
</dbReference>
<dbReference type="Proteomes" id="UP001295684">
    <property type="component" value="Unassembled WGS sequence"/>
</dbReference>
<protein>
    <recommendedName>
        <fullName evidence="7">RRM domain-containing protein</fullName>
    </recommendedName>
</protein>
<feature type="compositionally biased region" description="Basic and acidic residues" evidence="6">
    <location>
        <begin position="432"/>
        <end position="448"/>
    </location>
</feature>
<evidence type="ECO:0000256" key="3">
    <source>
        <dbReference type="ARBA" id="ARBA00022884"/>
    </source>
</evidence>
<dbReference type="InterPro" id="IPR000504">
    <property type="entry name" value="RRM_dom"/>
</dbReference>
<feature type="region of interest" description="Disordered" evidence="6">
    <location>
        <begin position="1"/>
        <end position="128"/>
    </location>
</feature>
<feature type="domain" description="RRM" evidence="7">
    <location>
        <begin position="257"/>
        <end position="339"/>
    </location>
</feature>
<dbReference type="GO" id="GO:0003723">
    <property type="term" value="F:RNA binding"/>
    <property type="evidence" value="ECO:0007669"/>
    <property type="project" value="UniProtKB-UniRule"/>
</dbReference>
<evidence type="ECO:0000256" key="6">
    <source>
        <dbReference type="SAM" id="MobiDB-lite"/>
    </source>
</evidence>
<evidence type="ECO:0000313" key="9">
    <source>
        <dbReference type="Proteomes" id="UP001295684"/>
    </source>
</evidence>
<dbReference type="PANTHER" id="PTHR23236:SF25">
    <property type="entry name" value="RNA-BINDING PROTEIN 34"/>
    <property type="match status" value="1"/>
</dbReference>
<keyword evidence="4" id="KW-0539">Nucleus</keyword>
<feature type="compositionally biased region" description="Basic and acidic residues" evidence="6">
    <location>
        <begin position="345"/>
        <end position="355"/>
    </location>
</feature>
<dbReference type="InterPro" id="IPR012677">
    <property type="entry name" value="Nucleotide-bd_a/b_plait_sf"/>
</dbReference>
<dbReference type="PANTHER" id="PTHR23236">
    <property type="entry name" value="EUKARYOTIC TRANSLATION INITIATION FACTOR 4B/4H"/>
    <property type="match status" value="1"/>
</dbReference>
<evidence type="ECO:0000256" key="4">
    <source>
        <dbReference type="ARBA" id="ARBA00023242"/>
    </source>
</evidence>
<comment type="caution">
    <text evidence="8">The sequence shown here is derived from an EMBL/GenBank/DDBJ whole genome shotgun (WGS) entry which is preliminary data.</text>
</comment>
<evidence type="ECO:0000259" key="7">
    <source>
        <dbReference type="PROSITE" id="PS50102"/>
    </source>
</evidence>
<feature type="region of interest" description="Disordered" evidence="6">
    <location>
        <begin position="338"/>
        <end position="386"/>
    </location>
</feature>
<comment type="similarity">
    <text evidence="2">Belongs to the RRM RBM34 family.</text>
</comment>
<comment type="subcellular location">
    <subcellularLocation>
        <location evidence="1">Nucleus</location>
        <location evidence="1">Nucleolus</location>
    </subcellularLocation>
</comment>
<keyword evidence="9" id="KW-1185">Reference proteome</keyword>
<feature type="region of interest" description="Disordered" evidence="6">
    <location>
        <begin position="432"/>
        <end position="461"/>
    </location>
</feature>
<keyword evidence="3 5" id="KW-0694">RNA-binding</keyword>
<dbReference type="Gene3D" id="3.30.70.330">
    <property type="match status" value="2"/>
</dbReference>
<gene>
    <name evidence="8" type="ORF">ECRASSUSDP1_LOCUS8626</name>
</gene>
<accession>A0AAD1X8S5</accession>
<evidence type="ECO:0000313" key="8">
    <source>
        <dbReference type="EMBL" id="CAI2367344.1"/>
    </source>
</evidence>
<dbReference type="EMBL" id="CAMPGE010008445">
    <property type="protein sequence ID" value="CAI2367344.1"/>
    <property type="molecule type" value="Genomic_DNA"/>
</dbReference>
<feature type="compositionally biased region" description="Basic and acidic residues" evidence="6">
    <location>
        <begin position="21"/>
        <end position="32"/>
    </location>
</feature>
<feature type="compositionally biased region" description="Basic and acidic residues" evidence="6">
    <location>
        <begin position="81"/>
        <end position="122"/>
    </location>
</feature>
<feature type="compositionally biased region" description="Basic residues" evidence="6">
    <location>
        <begin position="451"/>
        <end position="461"/>
    </location>
</feature>
<reference evidence="8" key="1">
    <citation type="submission" date="2023-07" db="EMBL/GenBank/DDBJ databases">
        <authorList>
            <consortium name="AG Swart"/>
            <person name="Singh M."/>
            <person name="Singh A."/>
            <person name="Seah K."/>
            <person name="Emmerich C."/>
        </authorList>
    </citation>
    <scope>NUCLEOTIDE SEQUENCE</scope>
    <source>
        <strain evidence="8">DP1</strain>
    </source>
</reference>
<dbReference type="SMART" id="SM00360">
    <property type="entry name" value="RRM"/>
    <property type="match status" value="2"/>
</dbReference>
<sequence length="461" mass="54290">MGREEKLRKKKAKNRFMKNKYMKEGKKQKTVEEEVEDVSDQEQEKEVVQVKQVKKEKKQHKEEKKEKSEKKQKSAKKEKKAKAEKAKSEKKDEIKDEAKDEAKEETKVEQEEVDKEDEKEQNEINQTKESLDKLPGNQELTAFQLAERKTRTVFVGNIPVGMAPKKVWKVFKGCGKIEKIWFRSIAPSTMVTDRRNIVKGGMIGTQKNNKNAYILFAEGSSVAEAIKLNGYVVHNSDFTEQFHLRVDSEEKKDDFSSTIFVGNLPFIINEEDLRRHFERLGTIVNIRVVRDNRTCVGTGVAFIQFSTKEEVAQAVEKCKNEKRFGKFKGRELRVKRAVSTKKREKKIEKKLEKKRDTKNRRKSHGPTGQTREFQSKFVKSFDRREQAGGPKVYNDIRMKKHRRNKMMNEMIENQGESKIRERSRKFVTKKVDFRGKRKQRREDRKEMNTRNMKKTVKRSEM</sequence>
<feature type="compositionally biased region" description="Basic and acidic residues" evidence="6">
    <location>
        <begin position="59"/>
        <end position="72"/>
    </location>
</feature>
<evidence type="ECO:0000256" key="5">
    <source>
        <dbReference type="PROSITE-ProRule" id="PRU00176"/>
    </source>
</evidence>
<dbReference type="SUPFAM" id="SSF54928">
    <property type="entry name" value="RNA-binding domain, RBD"/>
    <property type="match status" value="2"/>
</dbReference>
<proteinExistence type="inferred from homology"/>
<dbReference type="AlphaFoldDB" id="A0AAD1X8S5"/>
<name>A0AAD1X8S5_EUPCR</name>
<dbReference type="GO" id="GO:0005730">
    <property type="term" value="C:nucleolus"/>
    <property type="evidence" value="ECO:0007669"/>
    <property type="project" value="UniProtKB-SubCell"/>
</dbReference>
<feature type="compositionally biased region" description="Basic residues" evidence="6">
    <location>
        <begin position="8"/>
        <end position="20"/>
    </location>
</feature>
<dbReference type="Pfam" id="PF00076">
    <property type="entry name" value="RRM_1"/>
    <property type="match status" value="1"/>
</dbReference>
<dbReference type="InterPro" id="IPR035979">
    <property type="entry name" value="RBD_domain_sf"/>
</dbReference>
<feature type="domain" description="RRM" evidence="7">
    <location>
        <begin position="151"/>
        <end position="251"/>
    </location>
</feature>